<evidence type="ECO:0000313" key="1">
    <source>
        <dbReference type="EMBL" id="OJJ37512.1"/>
    </source>
</evidence>
<dbReference type="OrthoDB" id="4760831at2759"/>
<dbReference type="EMBL" id="KV878211">
    <property type="protein sequence ID" value="OJJ37512.1"/>
    <property type="molecule type" value="Genomic_DNA"/>
</dbReference>
<proteinExistence type="predicted"/>
<evidence type="ECO:0000313" key="2">
    <source>
        <dbReference type="Proteomes" id="UP000184383"/>
    </source>
</evidence>
<keyword evidence="2" id="KW-1185">Reference proteome</keyword>
<dbReference type="RefSeq" id="XP_040691188.1">
    <property type="nucleotide sequence ID" value="XM_040830706.1"/>
</dbReference>
<accession>A0A1L9RRH9</accession>
<dbReference type="Proteomes" id="UP000184383">
    <property type="component" value="Unassembled WGS sequence"/>
</dbReference>
<organism evidence="1 2">
    <name type="scientific">Aspergillus wentii DTO 134E9</name>
    <dbReference type="NCBI Taxonomy" id="1073089"/>
    <lineage>
        <taxon>Eukaryota</taxon>
        <taxon>Fungi</taxon>
        <taxon>Dikarya</taxon>
        <taxon>Ascomycota</taxon>
        <taxon>Pezizomycotina</taxon>
        <taxon>Eurotiomycetes</taxon>
        <taxon>Eurotiomycetidae</taxon>
        <taxon>Eurotiales</taxon>
        <taxon>Aspergillaceae</taxon>
        <taxon>Aspergillus</taxon>
        <taxon>Aspergillus subgen. Cremei</taxon>
    </lineage>
</organism>
<sequence length="350" mass="39235">MAMARPFHAWQEFPVPHRLEDFARRLKAALNSTLPSETRYEKVSVLALRWANDQMGVDRLEAQLLQILHDKYQYDVESFVIPTAECAGKLSLKLSNWSNTHSGQGTLRIYVYTGHAAGATLDRWYLGGTVNAHGDLNGPRVDWNTLRAGPEGFLGDVCYLFGCCSAGPIAMEDGPETIFSFTQDLIDVLQDLNGDAETLAGIHARMFRNARQNQASAPPVYIPKNGASSITLARLGLNRVITRRQLRVEHRVLLSIRIRDQIRESDLQQWTQWLTNNIPSDLVSADVKIESVFHSEVLLVTVPVEIWIMLPGDDPSISFVAHVTSNNVLPQLERSPIPPLPFRPLLTDDY</sequence>
<dbReference type="VEuPathDB" id="FungiDB:ASPWEDRAFT_170983"/>
<dbReference type="AlphaFoldDB" id="A0A1L9RRH9"/>
<reference evidence="2" key="1">
    <citation type="journal article" date="2017" name="Genome Biol.">
        <title>Comparative genomics reveals high biological diversity and specific adaptations in the industrially and medically important fungal genus Aspergillus.</title>
        <authorList>
            <person name="de Vries R.P."/>
            <person name="Riley R."/>
            <person name="Wiebenga A."/>
            <person name="Aguilar-Osorio G."/>
            <person name="Amillis S."/>
            <person name="Uchima C.A."/>
            <person name="Anderluh G."/>
            <person name="Asadollahi M."/>
            <person name="Askin M."/>
            <person name="Barry K."/>
            <person name="Battaglia E."/>
            <person name="Bayram O."/>
            <person name="Benocci T."/>
            <person name="Braus-Stromeyer S.A."/>
            <person name="Caldana C."/>
            <person name="Canovas D."/>
            <person name="Cerqueira G.C."/>
            <person name="Chen F."/>
            <person name="Chen W."/>
            <person name="Choi C."/>
            <person name="Clum A."/>
            <person name="Dos Santos R.A."/>
            <person name="Damasio A.R."/>
            <person name="Diallinas G."/>
            <person name="Emri T."/>
            <person name="Fekete E."/>
            <person name="Flipphi M."/>
            <person name="Freyberg S."/>
            <person name="Gallo A."/>
            <person name="Gournas C."/>
            <person name="Habgood R."/>
            <person name="Hainaut M."/>
            <person name="Harispe M.L."/>
            <person name="Henrissat B."/>
            <person name="Hilden K.S."/>
            <person name="Hope R."/>
            <person name="Hossain A."/>
            <person name="Karabika E."/>
            <person name="Karaffa L."/>
            <person name="Karanyi Z."/>
            <person name="Krasevec N."/>
            <person name="Kuo A."/>
            <person name="Kusch H."/>
            <person name="LaButti K."/>
            <person name="Lagendijk E.L."/>
            <person name="Lapidus A."/>
            <person name="Levasseur A."/>
            <person name="Lindquist E."/>
            <person name="Lipzen A."/>
            <person name="Logrieco A.F."/>
            <person name="MacCabe A."/>
            <person name="Maekelae M.R."/>
            <person name="Malavazi I."/>
            <person name="Melin P."/>
            <person name="Meyer V."/>
            <person name="Mielnichuk N."/>
            <person name="Miskei M."/>
            <person name="Molnar A.P."/>
            <person name="Mule G."/>
            <person name="Ngan C.Y."/>
            <person name="Orejas M."/>
            <person name="Orosz E."/>
            <person name="Ouedraogo J.P."/>
            <person name="Overkamp K.M."/>
            <person name="Park H.-S."/>
            <person name="Perrone G."/>
            <person name="Piumi F."/>
            <person name="Punt P.J."/>
            <person name="Ram A.F."/>
            <person name="Ramon A."/>
            <person name="Rauscher S."/>
            <person name="Record E."/>
            <person name="Riano-Pachon D.M."/>
            <person name="Robert V."/>
            <person name="Roehrig J."/>
            <person name="Ruller R."/>
            <person name="Salamov A."/>
            <person name="Salih N.S."/>
            <person name="Samson R.A."/>
            <person name="Sandor E."/>
            <person name="Sanguinetti M."/>
            <person name="Schuetze T."/>
            <person name="Sepcic K."/>
            <person name="Shelest E."/>
            <person name="Sherlock G."/>
            <person name="Sophianopoulou V."/>
            <person name="Squina F.M."/>
            <person name="Sun H."/>
            <person name="Susca A."/>
            <person name="Todd R.B."/>
            <person name="Tsang A."/>
            <person name="Unkles S.E."/>
            <person name="van de Wiele N."/>
            <person name="van Rossen-Uffink D."/>
            <person name="Oliveira J.V."/>
            <person name="Vesth T.C."/>
            <person name="Visser J."/>
            <person name="Yu J.-H."/>
            <person name="Zhou M."/>
            <person name="Andersen M.R."/>
            <person name="Archer D.B."/>
            <person name="Baker S.E."/>
            <person name="Benoit I."/>
            <person name="Brakhage A.A."/>
            <person name="Braus G.H."/>
            <person name="Fischer R."/>
            <person name="Frisvad J.C."/>
            <person name="Goldman G.H."/>
            <person name="Houbraken J."/>
            <person name="Oakley B."/>
            <person name="Pocsi I."/>
            <person name="Scazzocchio C."/>
            <person name="Seiboth B."/>
            <person name="vanKuyk P.A."/>
            <person name="Wortman J."/>
            <person name="Dyer P.S."/>
            <person name="Grigoriev I.V."/>
        </authorList>
    </citation>
    <scope>NUCLEOTIDE SEQUENCE [LARGE SCALE GENOMIC DNA]</scope>
    <source>
        <strain evidence="2">DTO 134E9</strain>
    </source>
</reference>
<dbReference type="STRING" id="1073089.A0A1L9RRH9"/>
<dbReference type="GeneID" id="63746554"/>
<protein>
    <submittedName>
        <fullName evidence="1">Uncharacterized protein</fullName>
    </submittedName>
</protein>
<name>A0A1L9RRH9_ASPWE</name>
<gene>
    <name evidence="1" type="ORF">ASPWEDRAFT_170983</name>
</gene>